<dbReference type="InterPro" id="IPR014001">
    <property type="entry name" value="Helicase_ATP-bd"/>
</dbReference>
<keyword evidence="4" id="KW-0067">ATP-binding</keyword>
<dbReference type="GO" id="GO:0003724">
    <property type="term" value="F:RNA helicase activity"/>
    <property type="evidence" value="ECO:0007669"/>
    <property type="project" value="TreeGrafter"/>
</dbReference>
<keyword evidence="2" id="KW-0378">Hydrolase</keyword>
<dbReference type="STRING" id="1552123.EP57_01675"/>
<dbReference type="Proteomes" id="UP000029844">
    <property type="component" value="Unassembled WGS sequence"/>
</dbReference>
<dbReference type="SMART" id="SM00490">
    <property type="entry name" value="HELICc"/>
    <property type="match status" value="1"/>
</dbReference>
<comment type="caution">
    <text evidence="7">The sequence shown here is derived from an EMBL/GenBank/DDBJ whole genome shotgun (WGS) entry which is preliminary data.</text>
</comment>
<dbReference type="PANTHER" id="PTHR47963:SF7">
    <property type="entry name" value="ATP-DEPENDENT RNA HELICASE YFML-RELATED"/>
    <property type="match status" value="1"/>
</dbReference>
<dbReference type="Pfam" id="PF00271">
    <property type="entry name" value="Helicase_C"/>
    <property type="match status" value="1"/>
</dbReference>
<keyword evidence="1" id="KW-0547">Nucleotide-binding</keyword>
<dbReference type="EMBL" id="JNFA01000003">
    <property type="protein sequence ID" value="KGL44328.1"/>
    <property type="molecule type" value="Genomic_DNA"/>
</dbReference>
<evidence type="ECO:0000259" key="5">
    <source>
        <dbReference type="PROSITE" id="PS51192"/>
    </source>
</evidence>
<dbReference type="Pfam" id="PF00270">
    <property type="entry name" value="DEAD"/>
    <property type="match status" value="1"/>
</dbReference>
<dbReference type="GO" id="GO:0033592">
    <property type="term" value="F:RNA strand annealing activity"/>
    <property type="evidence" value="ECO:0007669"/>
    <property type="project" value="TreeGrafter"/>
</dbReference>
<evidence type="ECO:0000256" key="1">
    <source>
        <dbReference type="ARBA" id="ARBA00022741"/>
    </source>
</evidence>
<dbReference type="GO" id="GO:0009409">
    <property type="term" value="P:response to cold"/>
    <property type="evidence" value="ECO:0007669"/>
    <property type="project" value="TreeGrafter"/>
</dbReference>
<protein>
    <submittedName>
        <fullName evidence="7">Helicase</fullName>
    </submittedName>
</protein>
<dbReference type="PROSITE" id="PS51194">
    <property type="entry name" value="HELICASE_CTER"/>
    <property type="match status" value="1"/>
</dbReference>
<dbReference type="RefSeq" id="WP_036083581.1">
    <property type="nucleotide sequence ID" value="NZ_CBCSHQ010000022.1"/>
</dbReference>
<evidence type="ECO:0000256" key="2">
    <source>
        <dbReference type="ARBA" id="ARBA00022801"/>
    </source>
</evidence>
<proteinExistence type="predicted"/>
<dbReference type="GO" id="GO:0005840">
    <property type="term" value="C:ribosome"/>
    <property type="evidence" value="ECO:0007669"/>
    <property type="project" value="TreeGrafter"/>
</dbReference>
<name>A0A099WIE9_9LIST</name>
<dbReference type="GO" id="GO:0016787">
    <property type="term" value="F:hydrolase activity"/>
    <property type="evidence" value="ECO:0007669"/>
    <property type="project" value="UniProtKB-KW"/>
</dbReference>
<gene>
    <name evidence="7" type="ORF">EP57_01675</name>
</gene>
<sequence>MEIKEVPEIWAEQWQAHHYEAMTEIQQKLYTPIKEGKDIIAVSPTGTGKTVAYTLPAIEKIEVKPHTQWLILAPSHELVMQIADVVRSWLPAGLKVVGIIGSANIKRQIDNLKKKPQVIVGSPGRVLELIKQKKIKMHEVKMITLDECDQLLIREHIPTVLEIVNSAMRDRQLVMASATKLEDPMMFYRNSEIEPITIEAQAEESNANVNHLYMDVEPRDKAMLLRRISNVEDMRALVFVKDKVRMDIILEKLQYDGVAAAGLHSEVRKEDRKKFLQAFKKGELTYLVVTDVAARGLDIPDLPFVIHCDVAMDAKQYTHRSGRTGRMGKAGTVISFVNEREARTLRQYLKDLNKEAIKVRYYEGVLTDDFEHKATKRK</sequence>
<dbReference type="GeneID" id="58716150"/>
<dbReference type="InterPro" id="IPR027417">
    <property type="entry name" value="P-loop_NTPase"/>
</dbReference>
<dbReference type="InterPro" id="IPR050547">
    <property type="entry name" value="DEAD_box_RNA_helicases"/>
</dbReference>
<dbReference type="InterPro" id="IPR011545">
    <property type="entry name" value="DEAD/DEAH_box_helicase_dom"/>
</dbReference>
<dbReference type="PROSITE" id="PS51192">
    <property type="entry name" value="HELICASE_ATP_BIND_1"/>
    <property type="match status" value="1"/>
</dbReference>
<keyword evidence="8" id="KW-1185">Reference proteome</keyword>
<keyword evidence="3 7" id="KW-0347">Helicase</keyword>
<organism evidence="7 8">
    <name type="scientific">Listeria booriae</name>
    <dbReference type="NCBI Taxonomy" id="1552123"/>
    <lineage>
        <taxon>Bacteria</taxon>
        <taxon>Bacillati</taxon>
        <taxon>Bacillota</taxon>
        <taxon>Bacilli</taxon>
        <taxon>Bacillales</taxon>
        <taxon>Listeriaceae</taxon>
        <taxon>Listeria</taxon>
    </lineage>
</organism>
<evidence type="ECO:0000313" key="8">
    <source>
        <dbReference type="Proteomes" id="UP000029844"/>
    </source>
</evidence>
<feature type="domain" description="Helicase C-terminal" evidence="6">
    <location>
        <begin position="223"/>
        <end position="367"/>
    </location>
</feature>
<dbReference type="SMART" id="SM00487">
    <property type="entry name" value="DEXDc"/>
    <property type="match status" value="1"/>
</dbReference>
<dbReference type="eggNOG" id="COG0513">
    <property type="taxonomic scope" value="Bacteria"/>
</dbReference>
<evidence type="ECO:0000256" key="3">
    <source>
        <dbReference type="ARBA" id="ARBA00022806"/>
    </source>
</evidence>
<dbReference type="Gene3D" id="3.40.50.300">
    <property type="entry name" value="P-loop containing nucleotide triphosphate hydrolases"/>
    <property type="match status" value="2"/>
</dbReference>
<reference evidence="7 8" key="1">
    <citation type="submission" date="2014-05" db="EMBL/GenBank/DDBJ databases">
        <title>Novel Listeriaceae from food processing environments.</title>
        <authorList>
            <person name="den Bakker H.C."/>
        </authorList>
    </citation>
    <scope>NUCLEOTIDE SEQUENCE [LARGE SCALE GENOMIC DNA]</scope>
    <source>
        <strain evidence="7 8">FSL A5-0281</strain>
    </source>
</reference>
<dbReference type="InterPro" id="IPR044742">
    <property type="entry name" value="DEAD/DEAH_RhlB"/>
</dbReference>
<dbReference type="OrthoDB" id="9805696at2"/>
<evidence type="ECO:0000259" key="6">
    <source>
        <dbReference type="PROSITE" id="PS51194"/>
    </source>
</evidence>
<dbReference type="CDD" id="cd18787">
    <property type="entry name" value="SF2_C_DEAD"/>
    <property type="match status" value="1"/>
</dbReference>
<dbReference type="AlphaFoldDB" id="A0A099WIE9"/>
<evidence type="ECO:0000256" key="4">
    <source>
        <dbReference type="ARBA" id="ARBA00022840"/>
    </source>
</evidence>
<dbReference type="CDD" id="cd00268">
    <property type="entry name" value="DEADc"/>
    <property type="match status" value="1"/>
</dbReference>
<dbReference type="GO" id="GO:0005829">
    <property type="term" value="C:cytosol"/>
    <property type="evidence" value="ECO:0007669"/>
    <property type="project" value="TreeGrafter"/>
</dbReference>
<dbReference type="InterPro" id="IPR001650">
    <property type="entry name" value="Helicase_C-like"/>
</dbReference>
<dbReference type="SUPFAM" id="SSF52540">
    <property type="entry name" value="P-loop containing nucleoside triphosphate hydrolases"/>
    <property type="match status" value="1"/>
</dbReference>
<dbReference type="GO" id="GO:0005524">
    <property type="term" value="F:ATP binding"/>
    <property type="evidence" value="ECO:0007669"/>
    <property type="project" value="UniProtKB-KW"/>
</dbReference>
<accession>A0A099WIE9</accession>
<dbReference type="PANTHER" id="PTHR47963">
    <property type="entry name" value="DEAD-BOX ATP-DEPENDENT RNA HELICASE 47, MITOCHONDRIAL"/>
    <property type="match status" value="1"/>
</dbReference>
<evidence type="ECO:0000313" key="7">
    <source>
        <dbReference type="EMBL" id="KGL44328.1"/>
    </source>
</evidence>
<feature type="domain" description="Helicase ATP-binding" evidence="5">
    <location>
        <begin position="30"/>
        <end position="198"/>
    </location>
</feature>